<sequence>MTPFPLLRLPLLAIEQVLCMMSPFELIDLSLTSSRGKSIVTNVGPRFEGFMVPGESLSIMVFEVGRRAYTKTSDESKDDEVAYGFEAESEYFKHLEDPIEGWKKWCKYLKEVLRCQFYEVTFDLNNRGMGFREIVDWVKVQQDDFDNMTIESKEECDDDLKYVIETFPTVSELNISVSHYKEGFKMEIPGNLSSLTIRNANFIDNEQFLRLNAQINVFEEHILTNEDIHQFVRGWMSMEAHVGLKTLMLRMENQERFNGMLTGIPFEQITDVEILERHQNRLQGDDMFRITRCDGKRCFVYILCRSYLCMEVC</sequence>
<dbReference type="InterPro" id="IPR012885">
    <property type="entry name" value="F-box_Sdz-33"/>
</dbReference>
<dbReference type="Pfam" id="PF00646">
    <property type="entry name" value="F-box"/>
    <property type="match status" value="1"/>
</dbReference>
<organism evidence="3 4">
    <name type="scientific">Caenorhabditis tropicalis</name>
    <dbReference type="NCBI Taxonomy" id="1561998"/>
    <lineage>
        <taxon>Eukaryota</taxon>
        <taxon>Metazoa</taxon>
        <taxon>Ecdysozoa</taxon>
        <taxon>Nematoda</taxon>
        <taxon>Chromadorea</taxon>
        <taxon>Rhabditida</taxon>
        <taxon>Rhabditina</taxon>
        <taxon>Rhabditomorpha</taxon>
        <taxon>Rhabditoidea</taxon>
        <taxon>Rhabditidae</taxon>
        <taxon>Peloderinae</taxon>
        <taxon>Caenorhabditis</taxon>
    </lineage>
</organism>
<dbReference type="InterPro" id="IPR001810">
    <property type="entry name" value="F-box_dom"/>
</dbReference>
<dbReference type="WBParaSite" id="Csp11.Scaffold630.g19343.t1">
    <property type="protein sequence ID" value="Csp11.Scaffold630.g19343.t1"/>
    <property type="gene ID" value="Csp11.Scaffold630.g19343"/>
</dbReference>
<feature type="domain" description="F-box" evidence="2">
    <location>
        <begin position="3"/>
        <end position="50"/>
    </location>
</feature>
<keyword evidence="1" id="KW-0732">Signal</keyword>
<dbReference type="PANTHER" id="PTHR21503:SF8">
    <property type="entry name" value="F-BOX ASSOCIATED DOMAIN-CONTAINING PROTEIN-RELATED"/>
    <property type="match status" value="1"/>
</dbReference>
<proteinExistence type="predicted"/>
<keyword evidence="3" id="KW-1185">Reference proteome</keyword>
<dbReference type="Proteomes" id="UP000095282">
    <property type="component" value="Unplaced"/>
</dbReference>
<dbReference type="PROSITE" id="PS50181">
    <property type="entry name" value="FBOX"/>
    <property type="match status" value="1"/>
</dbReference>
<dbReference type="AlphaFoldDB" id="A0A1I7UU10"/>
<dbReference type="Pfam" id="PF07735">
    <property type="entry name" value="FBA_2"/>
    <property type="match status" value="1"/>
</dbReference>
<name>A0A1I7UU10_9PELO</name>
<protein>
    <submittedName>
        <fullName evidence="4">F-box domain-containing protein</fullName>
    </submittedName>
</protein>
<evidence type="ECO:0000256" key="1">
    <source>
        <dbReference type="SAM" id="SignalP"/>
    </source>
</evidence>
<accession>A0A1I7UU10</accession>
<feature type="signal peptide" evidence="1">
    <location>
        <begin position="1"/>
        <end position="19"/>
    </location>
</feature>
<evidence type="ECO:0000259" key="2">
    <source>
        <dbReference type="PROSITE" id="PS50181"/>
    </source>
</evidence>
<evidence type="ECO:0000313" key="3">
    <source>
        <dbReference type="Proteomes" id="UP000095282"/>
    </source>
</evidence>
<evidence type="ECO:0000313" key="4">
    <source>
        <dbReference type="WBParaSite" id="Csp11.Scaffold630.g19343.t1"/>
    </source>
</evidence>
<feature type="chain" id="PRO_5009309339" evidence="1">
    <location>
        <begin position="20"/>
        <end position="313"/>
    </location>
</feature>
<dbReference type="PANTHER" id="PTHR21503">
    <property type="entry name" value="F-BOX-CONTAINING HYPOTHETICAL PROTEIN C.ELEGANS"/>
    <property type="match status" value="1"/>
</dbReference>
<reference evidence="4" key="1">
    <citation type="submission" date="2016-11" db="UniProtKB">
        <authorList>
            <consortium name="WormBaseParasite"/>
        </authorList>
    </citation>
    <scope>IDENTIFICATION</scope>
</reference>